<gene>
    <name evidence="2" type="ORF">GPECTOR_46g253</name>
</gene>
<feature type="compositionally biased region" description="Low complexity" evidence="1">
    <location>
        <begin position="62"/>
        <end position="84"/>
    </location>
</feature>
<keyword evidence="3" id="KW-1185">Reference proteome</keyword>
<sequence>MRGPGSNAGARTAALSEATSLQTFMNSEPPSLGTSTTALPTMPSARHPAAARIQEEEDALPGASQSHSRAQSSRRAGSGSNSGAPAPPPPASDDPWSSLQTQYRIRERADTEDEPERERERERSNLAAVSMRSRTGAGMSRNAGTAPDGGKEVLVLGDDDPFSGTQANMMVSMRSTTRGPNSLAATKPGSQPKQGGWGSGQMAQAGELMIGDDDWLDSDRPPGVSALAAQLPGASWPAQKGGSYAQEPADPHEALLKAPLAKGRPADDVQCEDIEDVDALLDSEMETQGLSNKSLASKLAAYEAQFGKE</sequence>
<organism evidence="2 3">
    <name type="scientific">Gonium pectorale</name>
    <name type="common">Green alga</name>
    <dbReference type="NCBI Taxonomy" id="33097"/>
    <lineage>
        <taxon>Eukaryota</taxon>
        <taxon>Viridiplantae</taxon>
        <taxon>Chlorophyta</taxon>
        <taxon>core chlorophytes</taxon>
        <taxon>Chlorophyceae</taxon>
        <taxon>CS clade</taxon>
        <taxon>Chlamydomonadales</taxon>
        <taxon>Volvocaceae</taxon>
        <taxon>Gonium</taxon>
    </lineage>
</organism>
<dbReference type="AlphaFoldDB" id="A0A150G8M4"/>
<accession>A0A150G8M4</accession>
<name>A0A150G8M4_GONPE</name>
<proteinExistence type="predicted"/>
<reference evidence="3" key="1">
    <citation type="journal article" date="2016" name="Nat. Commun.">
        <title>The Gonium pectorale genome demonstrates co-option of cell cycle regulation during the evolution of multicellularity.</title>
        <authorList>
            <person name="Hanschen E.R."/>
            <person name="Marriage T.N."/>
            <person name="Ferris P.J."/>
            <person name="Hamaji T."/>
            <person name="Toyoda A."/>
            <person name="Fujiyama A."/>
            <person name="Neme R."/>
            <person name="Noguchi H."/>
            <person name="Minakuchi Y."/>
            <person name="Suzuki M."/>
            <person name="Kawai-Toyooka H."/>
            <person name="Smith D.R."/>
            <person name="Sparks H."/>
            <person name="Anderson J."/>
            <person name="Bakaric R."/>
            <person name="Luria V."/>
            <person name="Karger A."/>
            <person name="Kirschner M.W."/>
            <person name="Durand P.M."/>
            <person name="Michod R.E."/>
            <person name="Nozaki H."/>
            <person name="Olson B.J."/>
        </authorList>
    </citation>
    <scope>NUCLEOTIDE SEQUENCE [LARGE SCALE GENOMIC DNA]</scope>
    <source>
        <strain evidence="3">NIES-2863</strain>
    </source>
</reference>
<dbReference type="OrthoDB" id="546603at2759"/>
<feature type="compositionally biased region" description="Polar residues" evidence="1">
    <location>
        <begin position="17"/>
        <end position="39"/>
    </location>
</feature>
<evidence type="ECO:0000313" key="3">
    <source>
        <dbReference type="Proteomes" id="UP000075714"/>
    </source>
</evidence>
<comment type="caution">
    <text evidence="2">The sequence shown here is derived from an EMBL/GenBank/DDBJ whole genome shotgun (WGS) entry which is preliminary data.</text>
</comment>
<dbReference type="EMBL" id="LSYV01000047">
    <property type="protein sequence ID" value="KXZ46184.1"/>
    <property type="molecule type" value="Genomic_DNA"/>
</dbReference>
<feature type="region of interest" description="Disordered" evidence="1">
    <location>
        <begin position="234"/>
        <end position="253"/>
    </location>
</feature>
<evidence type="ECO:0000313" key="2">
    <source>
        <dbReference type="EMBL" id="KXZ46184.1"/>
    </source>
</evidence>
<feature type="region of interest" description="Disordered" evidence="1">
    <location>
        <begin position="1"/>
        <end position="227"/>
    </location>
</feature>
<feature type="compositionally biased region" description="Polar residues" evidence="1">
    <location>
        <begin position="163"/>
        <end position="193"/>
    </location>
</feature>
<dbReference type="Proteomes" id="UP000075714">
    <property type="component" value="Unassembled WGS sequence"/>
</dbReference>
<evidence type="ECO:0000256" key="1">
    <source>
        <dbReference type="SAM" id="MobiDB-lite"/>
    </source>
</evidence>
<protein>
    <submittedName>
        <fullName evidence="2">Uncharacterized protein</fullName>
    </submittedName>
</protein>